<dbReference type="EMBL" id="CP003190">
    <property type="protein sequence ID" value="AGL84891.1"/>
    <property type="molecule type" value="Genomic_DNA"/>
</dbReference>
<dbReference type="KEGG" id="pprc:PFLCHA0_c31210"/>
<gene>
    <name evidence="2" type="ORF">PFLCHA0_c31210</name>
</gene>
<feature type="chain" id="PRO_5012271171" description="Glycoside hydrolase" evidence="1">
    <location>
        <begin position="21"/>
        <end position="642"/>
    </location>
</feature>
<protein>
    <recommendedName>
        <fullName evidence="4">Glycoside hydrolase</fullName>
    </recommendedName>
</protein>
<dbReference type="HOGENOM" id="CLU_426323_0_0_6"/>
<dbReference type="Gene3D" id="3.20.20.80">
    <property type="entry name" value="Glycosidases"/>
    <property type="match status" value="1"/>
</dbReference>
<reference evidence="3" key="1">
    <citation type="journal article" date="2014" name="Genome Announc.">
        <title>Full-genome sequence of the plant growth-promoting bacterium Pseudomonas protegens CHA0.</title>
        <authorList>
            <person name="Jousset A."/>
            <person name="Schuldes J."/>
            <person name="Keel C."/>
            <person name="Maurhofer M."/>
            <person name="Daniel R."/>
            <person name="Scheu S."/>
            <person name="Thuermer A."/>
        </authorList>
    </citation>
    <scope>NUCLEOTIDE SEQUENCE [LARGE SCALE GENOMIC DNA]</scope>
    <source>
        <strain evidence="3">DSM 19095 / LMG 27888 / CFBP 6595 / CHA0</strain>
    </source>
</reference>
<evidence type="ECO:0000256" key="1">
    <source>
        <dbReference type="SAM" id="SignalP"/>
    </source>
</evidence>
<feature type="signal peptide" evidence="1">
    <location>
        <begin position="1"/>
        <end position="20"/>
    </location>
</feature>
<dbReference type="SUPFAM" id="SSF51445">
    <property type="entry name" value="(Trans)glycosidases"/>
    <property type="match status" value="1"/>
</dbReference>
<name>A0A2C9EMP2_PSEPH</name>
<dbReference type="InterPro" id="IPR017853">
    <property type="entry name" value="GH"/>
</dbReference>
<keyword evidence="1" id="KW-0732">Signal</keyword>
<proteinExistence type="predicted"/>
<dbReference type="AlphaFoldDB" id="A0A2C9EMP2"/>
<organism evidence="2 3">
    <name type="scientific">Pseudomonas protegens (strain DSM 19095 / LMG 27888 / CFBP 6595 / CHA0)</name>
    <dbReference type="NCBI Taxonomy" id="1124983"/>
    <lineage>
        <taxon>Bacteria</taxon>
        <taxon>Pseudomonadati</taxon>
        <taxon>Pseudomonadota</taxon>
        <taxon>Gammaproteobacteria</taxon>
        <taxon>Pseudomonadales</taxon>
        <taxon>Pseudomonadaceae</taxon>
        <taxon>Pseudomonas</taxon>
    </lineage>
</organism>
<dbReference type="GeneID" id="57476113"/>
<evidence type="ECO:0008006" key="4">
    <source>
        <dbReference type="Google" id="ProtNLM"/>
    </source>
</evidence>
<sequence>MKPCSLLALMLISAATALHAAPLQWGDIRDGSLYLQAEAGDTLHLRWSPAWQSDANQEQLYLLRPDGQLLQQLEIRADQPYGQREVQLPAAQGDYRLQVPGYSFRNFKVSHDSATRAQFEPAKVHFSADVPSGVELYFRVAAGEQAVLAGKYYGGVSVLQATRLSDHQLLRLKLVEHPQYGQFDQIQLPVAQQDEVWRLSLGGSGKVAFWLDGTANLFAQDLRQLHPLQWTPGRVELSLKPQMRGPSPHLGIALPYAQPPQSTFELLRALGPRAANFYSFVDVIQQEPQRELGFRRLYRETFKIDRDITLLAGTGRRAVLAADSQSFAGLDAWLADSVRLGNQGLHYLAFADEPNLNYPSYAVFASYFGRMLEHVKANPEARAAGVRIAMPVSSRLLDGPFRIGAGQRRGIDWARQLLEAHGADIDAMAWHEWMVRDLLATRRYRASVRAAADLVGLDDLGRPRKALLLSQTNISSGPDLSPYQQDTHYAALWWMSVVANASQDGLLDMLNWFQAADEPEYPKGMLAQHDAQRFSLKPVAVAQQFIQRHWLGQVQALDNPAFEVDALALRDGPRHSLLGVTKTPRAQTIDLDGAEQICQAGPSLELLGADGHSRSAAVQCSNGRAQLQVPGETLFALTWKTL</sequence>
<evidence type="ECO:0000313" key="3">
    <source>
        <dbReference type="Proteomes" id="UP000013940"/>
    </source>
</evidence>
<dbReference type="Proteomes" id="UP000013940">
    <property type="component" value="Chromosome"/>
</dbReference>
<dbReference type="eggNOG" id="ENOG5031THN">
    <property type="taxonomic scope" value="Bacteria"/>
</dbReference>
<dbReference type="RefSeq" id="WP_015635677.1">
    <property type="nucleotide sequence ID" value="NC_021237.1"/>
</dbReference>
<accession>A0A2C9EMP2</accession>
<evidence type="ECO:0000313" key="2">
    <source>
        <dbReference type="EMBL" id="AGL84891.1"/>
    </source>
</evidence>